<keyword evidence="2" id="KW-1185">Reference proteome</keyword>
<comment type="caution">
    <text evidence="1">The sequence shown here is derived from an EMBL/GenBank/DDBJ whole genome shotgun (WGS) entry which is preliminary data.</text>
</comment>
<gene>
    <name evidence="1" type="ORF">FGIG_11138</name>
</gene>
<dbReference type="EMBL" id="SUNJ01006929">
    <property type="protein sequence ID" value="TPP62364.1"/>
    <property type="molecule type" value="Genomic_DNA"/>
</dbReference>
<proteinExistence type="predicted"/>
<evidence type="ECO:0000313" key="2">
    <source>
        <dbReference type="Proteomes" id="UP000316759"/>
    </source>
</evidence>
<sequence length="204" mass="22862">MLEEPTTVSCYPQRKTLEIEFDGPEGQVSIHAHNNDDHEEVRSPFAEESIPQDAISFIKDPVLNEPRNCASFEWNNIQESICVGDGPVDEYDDKSELAQILQRCVASATPEDLPCPWLRSEFPTTVSVLLNFAPDLAQTVAFVEEKDKDSVRNFAVEETPFGTSTKTSSPSDPIISEHKGYTGELFAESLSGIEPNYHHHHYDH</sequence>
<accession>A0A504YM58</accession>
<organism evidence="1 2">
    <name type="scientific">Fasciola gigantica</name>
    <name type="common">Giant liver fluke</name>
    <dbReference type="NCBI Taxonomy" id="46835"/>
    <lineage>
        <taxon>Eukaryota</taxon>
        <taxon>Metazoa</taxon>
        <taxon>Spiralia</taxon>
        <taxon>Lophotrochozoa</taxon>
        <taxon>Platyhelminthes</taxon>
        <taxon>Trematoda</taxon>
        <taxon>Digenea</taxon>
        <taxon>Plagiorchiida</taxon>
        <taxon>Echinostomata</taxon>
        <taxon>Echinostomatoidea</taxon>
        <taxon>Fasciolidae</taxon>
        <taxon>Fasciola</taxon>
    </lineage>
</organism>
<name>A0A504YM58_FASGI</name>
<dbReference type="Proteomes" id="UP000316759">
    <property type="component" value="Unassembled WGS sequence"/>
</dbReference>
<dbReference type="STRING" id="46835.A0A504YM58"/>
<reference evidence="1 2" key="1">
    <citation type="submission" date="2019-04" db="EMBL/GenBank/DDBJ databases">
        <title>Annotation for the trematode Fasciola gigantica.</title>
        <authorList>
            <person name="Choi Y.-J."/>
        </authorList>
    </citation>
    <scope>NUCLEOTIDE SEQUENCE [LARGE SCALE GENOMIC DNA]</scope>
    <source>
        <strain evidence="1">Uganda_cow_1</strain>
    </source>
</reference>
<dbReference type="OrthoDB" id="5918429at2759"/>
<protein>
    <submittedName>
        <fullName evidence="1">Uncharacterized protein</fullName>
    </submittedName>
</protein>
<dbReference type="AlphaFoldDB" id="A0A504YM58"/>
<evidence type="ECO:0000313" key="1">
    <source>
        <dbReference type="EMBL" id="TPP62364.1"/>
    </source>
</evidence>